<dbReference type="Pfam" id="PF17184">
    <property type="entry name" value="Rit1_C"/>
    <property type="match status" value="2"/>
</dbReference>
<evidence type="ECO:0000259" key="2">
    <source>
        <dbReference type="PROSITE" id="PS50835"/>
    </source>
</evidence>
<dbReference type="Proteomes" id="UP000265515">
    <property type="component" value="Unassembled WGS sequence"/>
</dbReference>
<gene>
    <name evidence="3" type="ORF">CBR_g41536</name>
</gene>
<keyword evidence="4" id="KW-1185">Reference proteome</keyword>
<feature type="compositionally biased region" description="Acidic residues" evidence="1">
    <location>
        <begin position="698"/>
        <end position="718"/>
    </location>
</feature>
<feature type="region of interest" description="Disordered" evidence="1">
    <location>
        <begin position="189"/>
        <end position="302"/>
    </location>
</feature>
<proteinExistence type="predicted"/>
<dbReference type="OrthoDB" id="45256at2759"/>
<evidence type="ECO:0000313" key="4">
    <source>
        <dbReference type="Proteomes" id="UP000265515"/>
    </source>
</evidence>
<dbReference type="PANTHER" id="PTHR31811:SF0">
    <property type="entry name" value="TRNA A64-2'-O-RIBOSYLPHOSPHATE TRANSFERASE"/>
    <property type="match status" value="1"/>
</dbReference>
<dbReference type="GO" id="GO:0005737">
    <property type="term" value="C:cytoplasm"/>
    <property type="evidence" value="ECO:0007669"/>
    <property type="project" value="TreeGrafter"/>
</dbReference>
<organism evidence="3 4">
    <name type="scientific">Chara braunii</name>
    <name type="common">Braun's stonewort</name>
    <dbReference type="NCBI Taxonomy" id="69332"/>
    <lineage>
        <taxon>Eukaryota</taxon>
        <taxon>Viridiplantae</taxon>
        <taxon>Streptophyta</taxon>
        <taxon>Charophyceae</taxon>
        <taxon>Charales</taxon>
        <taxon>Characeae</taxon>
        <taxon>Chara</taxon>
    </lineage>
</organism>
<evidence type="ECO:0000313" key="3">
    <source>
        <dbReference type="EMBL" id="GBG64335.1"/>
    </source>
</evidence>
<feature type="region of interest" description="Disordered" evidence="1">
    <location>
        <begin position="783"/>
        <end position="802"/>
    </location>
</feature>
<feature type="compositionally biased region" description="Low complexity" evidence="1">
    <location>
        <begin position="193"/>
        <end position="226"/>
    </location>
</feature>
<dbReference type="InterPro" id="IPR007110">
    <property type="entry name" value="Ig-like_dom"/>
</dbReference>
<feature type="region of interest" description="Disordered" evidence="1">
    <location>
        <begin position="1"/>
        <end position="51"/>
    </location>
</feature>
<accession>A0A388K2T9</accession>
<feature type="region of interest" description="Disordered" evidence="1">
    <location>
        <begin position="565"/>
        <end position="604"/>
    </location>
</feature>
<dbReference type="PANTHER" id="PTHR31811">
    <property type="entry name" value="TRNA A64-2'-O-RIBOSYLPHOSPHATE TRANSFERASE"/>
    <property type="match status" value="1"/>
</dbReference>
<feature type="region of interest" description="Disordered" evidence="1">
    <location>
        <begin position="616"/>
        <end position="733"/>
    </location>
</feature>
<evidence type="ECO:0000256" key="1">
    <source>
        <dbReference type="SAM" id="MobiDB-lite"/>
    </source>
</evidence>
<dbReference type="EMBL" id="BFEA01000049">
    <property type="protein sequence ID" value="GBG64335.1"/>
    <property type="molecule type" value="Genomic_DNA"/>
</dbReference>
<feature type="compositionally biased region" description="Acidic residues" evidence="1">
    <location>
        <begin position="15"/>
        <end position="41"/>
    </location>
</feature>
<feature type="compositionally biased region" description="Acidic residues" evidence="1">
    <location>
        <begin position="651"/>
        <end position="677"/>
    </location>
</feature>
<dbReference type="GO" id="GO:0043399">
    <property type="term" value="F:tRNA adenosine(64)-2'-O-ribosylphosphate transferase activity"/>
    <property type="evidence" value="ECO:0007669"/>
    <property type="project" value="InterPro"/>
</dbReference>
<dbReference type="PROSITE" id="PS50835">
    <property type="entry name" value="IG_LIKE"/>
    <property type="match status" value="1"/>
</dbReference>
<protein>
    <recommendedName>
        <fullName evidence="2">Ig-like domain-containing protein</fullName>
    </recommendedName>
</protein>
<dbReference type="Gramene" id="GBG64335">
    <property type="protein sequence ID" value="GBG64335"/>
    <property type="gene ID" value="CBR_g41536"/>
</dbReference>
<feature type="compositionally biased region" description="Basic and acidic residues" evidence="1">
    <location>
        <begin position="783"/>
        <end position="795"/>
    </location>
</feature>
<dbReference type="GO" id="GO:0019988">
    <property type="term" value="P:charged-tRNA amino acid modification"/>
    <property type="evidence" value="ECO:0007669"/>
    <property type="project" value="InterPro"/>
</dbReference>
<feature type="compositionally biased region" description="Basic and acidic residues" evidence="1">
    <location>
        <begin position="678"/>
        <end position="697"/>
    </location>
</feature>
<dbReference type="InterPro" id="IPR007306">
    <property type="entry name" value="Rit1"/>
</dbReference>
<sequence>MDGVKGTERGPRIEWEEEGEEEEGESNDGDDDEEEEEEEDQERGTDLEALASIPTPGESIYKISRQIKRQDNELYSCLRSIYEDSMFVDEIAQRYSSLPLLANLRCGLWYSRRFDGTCYFKSTDGHMGNWSLSLTRLNMHVAMAAAIRGGCVIVDATRRGKRFPDSLSKSIPIWTCALNRAVKRHRLLRRHSSSSSSSSTSSCPAVSSSSSSSSSLSTSAPLSISSRTGQTEGKKQQHDNGGSNGDGGAAVAGVDDGAAGAGVDEESPCMPGEVEEERAEDGLHLRKGGNGESINGSARVCRKVSPKGRDAALENADGETKVEAPAAAVIDRDLERVIFGARKGSCERHADVATAHSSSSSSSLMDSHRMAATRRRQLRGTADRDRDGYGDEIKDRDWDCDLHLPLWISETEKASIAQRMDGWVDALASSGADVPSLARGDVFRKPLRPLWISQSTRVLSNETPEIASLPFTPLILVSASLACSSSSHSSFPSSRPIRKSDGDFGCWTYIAGAGDDEESWARGLEPATFWKHHREILNAGPAGCNRHVAGLVEVDRVYRAMRGGDDTQVRRRRRSRRRREGEKGAARASQSVSRPPQEDNPSHMVLSIMPTLPLTQLNLMSPPRNRSPPDRHRRIRVSGEQQQKQGVAQADFEEPDDDDDDDDDDDEEEEEEEEEEDCRIRVSGEEQQKQGDAKADFDEPDDDDDEEEEEEEEEEEKEEGAIRMRMAHNAVNERNVRAIASQSGQERAKQKRASMSIGGFHWIGHTGLAIGRVDCEFELIPEPRKSAAFDPEPPRKSAAFDG</sequence>
<feature type="compositionally biased region" description="Low complexity" evidence="1">
    <location>
        <begin position="251"/>
        <end position="262"/>
    </location>
</feature>
<name>A0A388K2T9_CHABU</name>
<feature type="region of interest" description="Disordered" evidence="1">
    <location>
        <begin position="350"/>
        <end position="386"/>
    </location>
</feature>
<feature type="compositionally biased region" description="Acidic residues" evidence="1">
    <location>
        <begin position="263"/>
        <end position="279"/>
    </location>
</feature>
<feature type="compositionally biased region" description="Basic and acidic residues" evidence="1">
    <location>
        <begin position="1"/>
        <end position="14"/>
    </location>
</feature>
<comment type="caution">
    <text evidence="3">The sequence shown here is derived from an EMBL/GenBank/DDBJ whole genome shotgun (WGS) entry which is preliminary data.</text>
</comment>
<dbReference type="InterPro" id="IPR033449">
    <property type="entry name" value="Rit1_N"/>
</dbReference>
<reference evidence="3 4" key="1">
    <citation type="journal article" date="2018" name="Cell">
        <title>The Chara Genome: Secondary Complexity and Implications for Plant Terrestrialization.</title>
        <authorList>
            <person name="Nishiyama T."/>
            <person name="Sakayama H."/>
            <person name="Vries J.D."/>
            <person name="Buschmann H."/>
            <person name="Saint-Marcoux D."/>
            <person name="Ullrich K.K."/>
            <person name="Haas F.B."/>
            <person name="Vanderstraeten L."/>
            <person name="Becker D."/>
            <person name="Lang D."/>
            <person name="Vosolsobe S."/>
            <person name="Rombauts S."/>
            <person name="Wilhelmsson P.K.I."/>
            <person name="Janitza P."/>
            <person name="Kern R."/>
            <person name="Heyl A."/>
            <person name="Rumpler F."/>
            <person name="Villalobos L.I.A.C."/>
            <person name="Clay J.M."/>
            <person name="Skokan R."/>
            <person name="Toyoda A."/>
            <person name="Suzuki Y."/>
            <person name="Kagoshima H."/>
            <person name="Schijlen E."/>
            <person name="Tajeshwar N."/>
            <person name="Catarino B."/>
            <person name="Hetherington A.J."/>
            <person name="Saltykova A."/>
            <person name="Bonnot C."/>
            <person name="Breuninger H."/>
            <person name="Symeonidi A."/>
            <person name="Radhakrishnan G.V."/>
            <person name="Van Nieuwerburgh F."/>
            <person name="Deforce D."/>
            <person name="Chang C."/>
            <person name="Karol K.G."/>
            <person name="Hedrich R."/>
            <person name="Ulvskov P."/>
            <person name="Glockner G."/>
            <person name="Delwiche C.F."/>
            <person name="Petrasek J."/>
            <person name="Van de Peer Y."/>
            <person name="Friml J."/>
            <person name="Beilby M."/>
            <person name="Dolan L."/>
            <person name="Kohara Y."/>
            <person name="Sugano S."/>
            <person name="Fujiyama A."/>
            <person name="Delaux P.-M."/>
            <person name="Quint M."/>
            <person name="TheiBen G."/>
            <person name="Hagemann M."/>
            <person name="Harholt J."/>
            <person name="Dunand C."/>
            <person name="Zachgo S."/>
            <person name="Langdale J."/>
            <person name="Maumus F."/>
            <person name="Straeten D.V.D."/>
            <person name="Gould S.B."/>
            <person name="Rensing S.A."/>
        </authorList>
    </citation>
    <scope>NUCLEOTIDE SEQUENCE [LARGE SCALE GENOMIC DNA]</scope>
    <source>
        <strain evidence="3 4">S276</strain>
    </source>
</reference>
<feature type="domain" description="Ig-like" evidence="2">
    <location>
        <begin position="1"/>
        <end position="77"/>
    </location>
</feature>
<dbReference type="AlphaFoldDB" id="A0A388K2T9"/>